<keyword evidence="7" id="KW-1185">Reference proteome</keyword>
<dbReference type="SUPFAM" id="SSF48403">
    <property type="entry name" value="Ankyrin repeat"/>
    <property type="match status" value="3"/>
</dbReference>
<feature type="domain" description="Nephrocystin 3-like N-terminal" evidence="4">
    <location>
        <begin position="88"/>
        <end position="259"/>
    </location>
</feature>
<sequence>MQSFKGKCTNMGKKMQKRLLYLEKQAKKLERLFQDIKGRKEEMDTHNTPHTSWSFIGRLPFRNGGCPKEFNFTSQLNVARHGFTGRQWLYHNLESLFLNSEGNTVSGVVVVGEPGAGKSALSAQLICSRSSNPYIHKRIIGYHLCKHSDKATQDPGRFVRNLVDLIARRVPQYGMLIYNNSFISRILERGCLRDPFDCFEQAVVVPLHQLKDEIQNYFVVVDALDECSNLGDSGTSMLHFLKESFMRLPRWIHLILTSRNDSSVLKHFSRFPKLHLSSTDSRNLQDIEIFITTKAFENPSLLEMLKFKLGFGSRDEISNLTTRLLHQSQGNFLFAKEMLRFLNEDPQGADLNKLPNTIGEQYESYMRRAFGSREKFKSALAVLEVLVSSFEPLTIDGLFDVLNIREKVDYEYDFLYTLKSLSHFITYGRDNTISLFHLSFQEWLTSQENLGNPYYVSRSHGHIRLSEYYMTLVTKKPNSAEDIYRLAQHIAFDQNGDQFLDQFRAINASFINITIDNENRTLLHLAANNKNAKVLKLLRSSFHDVDCEDKYGFTPAFVAGMHGLLENVDFLLRQGANMEHRTRPPPTPNSFLWDPIERSKTAFWNSTMMHAAAAGGHSKVVLLLLERNASFTGLNAVNLTAIELAAGNGHLEVVKTLYERGARVHHLSLQHAAFEGHADVVQFIQSVGVVDGCMRCDGSFYWLGNKTRYQTASPNTVDYILSDDRFKILCQSALHLAVAKSHTKVVRQLLLTDNSTNHCTDFTGRTPLHEAVRQNHLEIAELLIEHGARIPKKCSFFQNISIPDVSQNRGSYYLSEKEVLEHEEDLCHCGSTPFLLAARYGHIDVANLLLRHGARPDLMDCSGATSLHVAACHGHYRFVDWLILRRPVSFQINHRSKNQSTLLHSAAICHNNKDIEPLISRGARIDFIDNNGMTPLHYSALNAAETDGITIFEGHIFPTSDIFVWSTRGDINVSRDPGILQRKVPLIDQCFKLKEITKSTYAFFINKVDKKGRTALHLAAQNGDECQTTYLLLKGARTDLTDHEGRTPLDVAIDSTHDSFFEFDFLGSSEDDDTFDVRKAIKMRPQTVVANILLGAEAYYLSRTCGGRQASLLHRAFQNEKPYIAYRILSKGALLSCRDREGRTPLLIYLQNGGTWLDVVLNHYNVTISIECGKHFNLSEFHLAAFRKPTNFWDNFLERRFREDSQSFTEDGPLAKAIKSHPRGFRIIDECRDVEGYTALHRAAQGGNLIALNWFLSRGADPTVLTSQGNSALTLAILSGINPYSSSQKKETAKKAAALLFQAMTRISRFDVGCNIADAKLTIYHLAAYAGLTGLLNIMRDAPYDGKFGSDPWQDIADLIAKHGGVLTYPNRKAELHLLYKHLCGSFLNPFRLDTLNPKSEWFYESDVSQCTASDFDYYKTGTLTNPHGEEMHSEVLSITKSLVGKFTNTQFVPRELPHVEAFLRIIQEVKNANLEWLQIHEGSVNGYKRIQTDSEVMRRREQVRHVNTTSIKVPKVIKSQSMIPVSLISDLIKHEQTLREHLFKHDSARMILSHRNNDIREFLHKQRHVFGDTRKLLQLLEKYEESDLCMEEIFQAIMINFKFRNYVLRSSVTDFFSFKRYTLECKFANERIPSEWLGTFDPQDKVVWSQAIKFLYEQGTQRCDSTFDYLHVFSLGLDRDTRIPLSVETFRFE</sequence>
<evidence type="ECO:0000256" key="2">
    <source>
        <dbReference type="ARBA" id="ARBA00023043"/>
    </source>
</evidence>
<evidence type="ECO:0000259" key="5">
    <source>
        <dbReference type="Pfam" id="PF25521"/>
    </source>
</evidence>
<keyword evidence="1" id="KW-0677">Repeat</keyword>
<dbReference type="InterPro" id="IPR058056">
    <property type="entry name" value="WH_TANC1/2"/>
</dbReference>
<evidence type="ECO:0000256" key="3">
    <source>
        <dbReference type="PROSITE-ProRule" id="PRU00023"/>
    </source>
</evidence>
<name>A0AAD9Q6K5_ACRCE</name>
<protein>
    <submittedName>
        <fullName evidence="6">Ankyrin repeat domain-containing protein 50</fullName>
    </submittedName>
</protein>
<dbReference type="PROSITE" id="PS50088">
    <property type="entry name" value="ANK_REPEAT"/>
    <property type="match status" value="9"/>
</dbReference>
<keyword evidence="2 3" id="KW-0040">ANK repeat</keyword>
<dbReference type="SUPFAM" id="SSF52540">
    <property type="entry name" value="P-loop containing nucleoside triphosphate hydrolases"/>
    <property type="match status" value="1"/>
</dbReference>
<dbReference type="InterPro" id="IPR056884">
    <property type="entry name" value="NPHP3-like_N"/>
</dbReference>
<dbReference type="Pfam" id="PF24883">
    <property type="entry name" value="NPHP3_N"/>
    <property type="match status" value="1"/>
</dbReference>
<feature type="repeat" description="ANK" evidence="3">
    <location>
        <begin position="898"/>
        <end position="930"/>
    </location>
</feature>
<dbReference type="InterPro" id="IPR027417">
    <property type="entry name" value="P-loop_NTPase"/>
</dbReference>
<dbReference type="PANTHER" id="PTHR24198">
    <property type="entry name" value="ANKYRIN REPEAT AND PROTEIN KINASE DOMAIN-CONTAINING PROTEIN"/>
    <property type="match status" value="1"/>
</dbReference>
<feature type="repeat" description="ANK" evidence="3">
    <location>
        <begin position="637"/>
        <end position="669"/>
    </location>
</feature>
<dbReference type="Gene3D" id="3.40.50.300">
    <property type="entry name" value="P-loop containing nucleotide triphosphate hydrolases"/>
    <property type="match status" value="1"/>
</dbReference>
<dbReference type="Pfam" id="PF12796">
    <property type="entry name" value="Ank_2"/>
    <property type="match status" value="5"/>
</dbReference>
<dbReference type="Pfam" id="PF25521">
    <property type="entry name" value="WHD_TANC1"/>
    <property type="match status" value="1"/>
</dbReference>
<dbReference type="EMBL" id="JARQWQ010000062">
    <property type="protein sequence ID" value="KAK2555504.1"/>
    <property type="molecule type" value="Genomic_DNA"/>
</dbReference>
<feature type="repeat" description="ANK" evidence="3">
    <location>
        <begin position="763"/>
        <end position="795"/>
    </location>
</feature>
<dbReference type="Proteomes" id="UP001249851">
    <property type="component" value="Unassembled WGS sequence"/>
</dbReference>
<feature type="repeat" description="ANK" evidence="3">
    <location>
        <begin position="551"/>
        <end position="583"/>
    </location>
</feature>
<dbReference type="PROSITE" id="PS50297">
    <property type="entry name" value="ANK_REP_REGION"/>
    <property type="match status" value="5"/>
</dbReference>
<feature type="repeat" description="ANK" evidence="3">
    <location>
        <begin position="518"/>
        <end position="550"/>
    </location>
</feature>
<feature type="repeat" description="ANK" evidence="3">
    <location>
        <begin position="1011"/>
        <end position="1043"/>
    </location>
</feature>
<dbReference type="InterPro" id="IPR002110">
    <property type="entry name" value="Ankyrin_rpt"/>
</dbReference>
<evidence type="ECO:0000313" key="7">
    <source>
        <dbReference type="Proteomes" id="UP001249851"/>
    </source>
</evidence>
<dbReference type="PANTHER" id="PTHR24198:SF165">
    <property type="entry name" value="ANKYRIN REPEAT-CONTAINING PROTEIN-RELATED"/>
    <property type="match status" value="1"/>
</dbReference>
<organism evidence="6 7">
    <name type="scientific">Acropora cervicornis</name>
    <name type="common">Staghorn coral</name>
    <dbReference type="NCBI Taxonomy" id="6130"/>
    <lineage>
        <taxon>Eukaryota</taxon>
        <taxon>Metazoa</taxon>
        <taxon>Cnidaria</taxon>
        <taxon>Anthozoa</taxon>
        <taxon>Hexacorallia</taxon>
        <taxon>Scleractinia</taxon>
        <taxon>Astrocoeniina</taxon>
        <taxon>Acroporidae</taxon>
        <taxon>Acropora</taxon>
    </lineage>
</organism>
<gene>
    <name evidence="6" type="ORF">P5673_022843</name>
</gene>
<accession>A0AAD9Q6K5</accession>
<evidence type="ECO:0000313" key="6">
    <source>
        <dbReference type="EMBL" id="KAK2555504.1"/>
    </source>
</evidence>
<dbReference type="SMART" id="SM00248">
    <property type="entry name" value="ANK"/>
    <property type="match status" value="13"/>
</dbReference>
<dbReference type="InterPro" id="IPR036770">
    <property type="entry name" value="Ankyrin_rpt-contain_sf"/>
</dbReference>
<feature type="repeat" description="ANK" evidence="3">
    <location>
        <begin position="829"/>
        <end position="861"/>
    </location>
</feature>
<evidence type="ECO:0000259" key="4">
    <source>
        <dbReference type="Pfam" id="PF24883"/>
    </source>
</evidence>
<reference evidence="6" key="1">
    <citation type="journal article" date="2023" name="G3 (Bethesda)">
        <title>Whole genome assembly and annotation of the endangered Caribbean coral Acropora cervicornis.</title>
        <authorList>
            <person name="Selwyn J.D."/>
            <person name="Vollmer S.V."/>
        </authorList>
    </citation>
    <scope>NUCLEOTIDE SEQUENCE</scope>
    <source>
        <strain evidence="6">K2</strain>
    </source>
</reference>
<evidence type="ECO:0000256" key="1">
    <source>
        <dbReference type="ARBA" id="ARBA00022737"/>
    </source>
</evidence>
<reference evidence="6" key="2">
    <citation type="journal article" date="2023" name="Science">
        <title>Genomic signatures of disease resistance in endangered staghorn corals.</title>
        <authorList>
            <person name="Vollmer S.V."/>
            <person name="Selwyn J.D."/>
            <person name="Despard B.A."/>
            <person name="Roesel C.L."/>
        </authorList>
    </citation>
    <scope>NUCLEOTIDE SEQUENCE</scope>
    <source>
        <strain evidence="6">K2</strain>
    </source>
</reference>
<dbReference type="Gene3D" id="1.25.40.20">
    <property type="entry name" value="Ankyrin repeat-containing domain"/>
    <property type="match status" value="5"/>
</dbReference>
<feature type="repeat" description="ANK" evidence="3">
    <location>
        <begin position="604"/>
        <end position="636"/>
    </location>
</feature>
<proteinExistence type="predicted"/>
<feature type="repeat" description="ANK" evidence="3">
    <location>
        <begin position="1235"/>
        <end position="1267"/>
    </location>
</feature>
<comment type="caution">
    <text evidence="6">The sequence shown here is derived from an EMBL/GenBank/DDBJ whole genome shotgun (WGS) entry which is preliminary data.</text>
</comment>
<dbReference type="Pfam" id="PF13857">
    <property type="entry name" value="Ank_5"/>
    <property type="match status" value="1"/>
</dbReference>
<feature type="domain" description="TANC1/2-like winged helix" evidence="5">
    <location>
        <begin position="370"/>
        <end position="491"/>
    </location>
</feature>